<evidence type="ECO:0000313" key="2">
    <source>
        <dbReference type="Proteomes" id="UP000537131"/>
    </source>
</evidence>
<reference evidence="1 2" key="2">
    <citation type="submission" date="2020-06" db="EMBL/GenBank/DDBJ databases">
        <title>Complete Genome Sequence of Clostridium muelleri sp. nov. P21T, an Acid-Alcohol Producing Acetogen Isolated from Old Hay.</title>
        <authorList>
            <person name="Duncan K.E."/>
            <person name="Tanner R.S."/>
        </authorList>
    </citation>
    <scope>NUCLEOTIDE SEQUENCE [LARGE SCALE GENOMIC DNA]</scope>
    <source>
        <strain evidence="1 2">P21</strain>
    </source>
</reference>
<gene>
    <name evidence="1" type="ORF">HBE96_16595</name>
</gene>
<dbReference type="Proteomes" id="UP000537131">
    <property type="component" value="Unassembled WGS sequence"/>
</dbReference>
<comment type="caution">
    <text evidence="1">The sequence shown here is derived from an EMBL/GenBank/DDBJ whole genome shotgun (WGS) entry which is preliminary data.</text>
</comment>
<reference evidence="1 2" key="1">
    <citation type="submission" date="2020-04" db="EMBL/GenBank/DDBJ databases">
        <authorList>
            <person name="Doyle D.A."/>
        </authorList>
    </citation>
    <scope>NUCLEOTIDE SEQUENCE [LARGE SCALE GENOMIC DNA]</scope>
    <source>
        <strain evidence="1 2">P21</strain>
    </source>
</reference>
<dbReference type="AlphaFoldDB" id="A0A7Y0HQJ9"/>
<dbReference type="RefSeq" id="WP_169298841.1">
    <property type="nucleotide sequence ID" value="NZ_JABBNI010000036.1"/>
</dbReference>
<accession>A0A7Y0HQJ9</accession>
<proteinExistence type="predicted"/>
<dbReference type="EMBL" id="JABBNI010000036">
    <property type="protein sequence ID" value="NMM64246.1"/>
    <property type="molecule type" value="Genomic_DNA"/>
</dbReference>
<sequence>MSAFLGKIHYWLYNKIQLHEKFIDEIIGLSETKGYNSDTMVNESYSRYGIPVRGVLENEIEHSNIHGWLQERIISVESRLAYVVTEVLNNNVVKKEEIADIFYKNAEGIMRELGVNEGLPEDFFNLIFDYMLEGMPCDRVNDVIENNETVIQWKTTRDIHKQYWDAVQGDVNNFYLLRDAWINGFLEASGMGYKYTRTEDGVNTIR</sequence>
<name>A0A7Y0HQJ9_9CLOT</name>
<protein>
    <submittedName>
        <fullName evidence="1">Uncharacterized protein</fullName>
    </submittedName>
</protein>
<evidence type="ECO:0000313" key="1">
    <source>
        <dbReference type="EMBL" id="NMM64246.1"/>
    </source>
</evidence>
<organism evidence="1 2">
    <name type="scientific">Clostridium muellerianum</name>
    <dbReference type="NCBI Taxonomy" id="2716538"/>
    <lineage>
        <taxon>Bacteria</taxon>
        <taxon>Bacillati</taxon>
        <taxon>Bacillota</taxon>
        <taxon>Clostridia</taxon>
        <taxon>Eubacteriales</taxon>
        <taxon>Clostridiaceae</taxon>
        <taxon>Clostridium</taxon>
    </lineage>
</organism>
<keyword evidence="2" id="KW-1185">Reference proteome</keyword>